<dbReference type="Pfam" id="PF13565">
    <property type="entry name" value="HTH_32"/>
    <property type="match status" value="1"/>
</dbReference>
<organism evidence="1">
    <name type="scientific">marine sediment metagenome</name>
    <dbReference type="NCBI Taxonomy" id="412755"/>
    <lineage>
        <taxon>unclassified sequences</taxon>
        <taxon>metagenomes</taxon>
        <taxon>ecological metagenomes</taxon>
    </lineage>
</organism>
<dbReference type="EMBL" id="BARS01015910">
    <property type="protein sequence ID" value="GAF95747.1"/>
    <property type="molecule type" value="Genomic_DNA"/>
</dbReference>
<accession>X0U5V1</accession>
<sequence>MVKDAAGILGISYRQCRRIYKRYQEEGDGGLIHRSRGQPSNRSKPREVKEAVIRLYKEHYWDFGPTLASEKLYDRDGYKIDHETLRRWLMRA</sequence>
<evidence type="ECO:0008006" key="2">
    <source>
        <dbReference type="Google" id="ProtNLM"/>
    </source>
</evidence>
<feature type="non-terminal residue" evidence="1">
    <location>
        <position position="92"/>
    </location>
</feature>
<protein>
    <recommendedName>
        <fullName evidence="2">Winged helix-turn helix domain-containing protein</fullName>
    </recommendedName>
</protein>
<dbReference type="InterPro" id="IPR009057">
    <property type="entry name" value="Homeodomain-like_sf"/>
</dbReference>
<dbReference type="AlphaFoldDB" id="X0U5V1"/>
<name>X0U5V1_9ZZZZ</name>
<evidence type="ECO:0000313" key="1">
    <source>
        <dbReference type="EMBL" id="GAF95747.1"/>
    </source>
</evidence>
<proteinExistence type="predicted"/>
<reference evidence="1" key="1">
    <citation type="journal article" date="2014" name="Front. Microbiol.">
        <title>High frequency of phylogenetically diverse reductive dehalogenase-homologous genes in deep subseafloor sedimentary metagenomes.</title>
        <authorList>
            <person name="Kawai M."/>
            <person name="Futagami T."/>
            <person name="Toyoda A."/>
            <person name="Takaki Y."/>
            <person name="Nishi S."/>
            <person name="Hori S."/>
            <person name="Arai W."/>
            <person name="Tsubouchi T."/>
            <person name="Morono Y."/>
            <person name="Uchiyama I."/>
            <person name="Ito T."/>
            <person name="Fujiyama A."/>
            <person name="Inagaki F."/>
            <person name="Takami H."/>
        </authorList>
    </citation>
    <scope>NUCLEOTIDE SEQUENCE</scope>
    <source>
        <strain evidence="1">Expedition CK06-06</strain>
    </source>
</reference>
<dbReference type="SUPFAM" id="SSF46689">
    <property type="entry name" value="Homeodomain-like"/>
    <property type="match status" value="1"/>
</dbReference>
<comment type="caution">
    <text evidence="1">The sequence shown here is derived from an EMBL/GenBank/DDBJ whole genome shotgun (WGS) entry which is preliminary data.</text>
</comment>
<gene>
    <name evidence="1" type="ORF">S01H1_26261</name>
</gene>